<feature type="transmembrane region" description="Helical" evidence="1">
    <location>
        <begin position="113"/>
        <end position="131"/>
    </location>
</feature>
<keyword evidence="1" id="KW-0812">Transmembrane</keyword>
<organism evidence="2 3">
    <name type="scientific">Haloquadratum walsbyi J07HQW1</name>
    <dbReference type="NCBI Taxonomy" id="1238424"/>
    <lineage>
        <taxon>Archaea</taxon>
        <taxon>Methanobacteriati</taxon>
        <taxon>Methanobacteriota</taxon>
        <taxon>Stenosarchaea group</taxon>
        <taxon>Halobacteria</taxon>
        <taxon>Halobacteriales</taxon>
        <taxon>Haloferacaceae</taxon>
        <taxon>Haloquadratum</taxon>
    </lineage>
</organism>
<name>U1N604_9EURY</name>
<gene>
    <name evidence="2" type="ORF">J07HQW1_02115</name>
</gene>
<keyword evidence="1" id="KW-0472">Membrane</keyword>
<dbReference type="AlphaFoldDB" id="U1N604"/>
<accession>U1N604</accession>
<feature type="transmembrane region" description="Helical" evidence="1">
    <location>
        <begin position="51"/>
        <end position="75"/>
    </location>
</feature>
<keyword evidence="1" id="KW-1133">Transmembrane helix</keyword>
<dbReference type="Proteomes" id="UP000030649">
    <property type="component" value="Unassembled WGS sequence"/>
</dbReference>
<dbReference type="HOGENOM" id="CLU_165873_0_0_2"/>
<protein>
    <submittedName>
        <fullName evidence="2">Uncharacterized protein</fullName>
    </submittedName>
</protein>
<feature type="transmembrane region" description="Helical" evidence="1">
    <location>
        <begin position="87"/>
        <end position="107"/>
    </location>
</feature>
<evidence type="ECO:0000256" key="1">
    <source>
        <dbReference type="SAM" id="Phobius"/>
    </source>
</evidence>
<feature type="transmembrane region" description="Helical" evidence="1">
    <location>
        <begin position="27"/>
        <end position="45"/>
    </location>
</feature>
<evidence type="ECO:0000313" key="3">
    <source>
        <dbReference type="Proteomes" id="UP000030649"/>
    </source>
</evidence>
<reference evidence="2 3" key="1">
    <citation type="journal article" date="2013" name="PLoS ONE">
        <title>Assembly-driven community genomics of a hypersaline microbial ecosystem.</title>
        <authorList>
            <person name="Podell S."/>
            <person name="Ugalde J.A."/>
            <person name="Narasingarao P."/>
            <person name="Banfield J.F."/>
            <person name="Heidelberg K.B."/>
            <person name="Allen E.E."/>
        </authorList>
    </citation>
    <scope>NUCLEOTIDE SEQUENCE [LARGE SCALE GENOMIC DNA]</scope>
    <source>
        <strain evidence="3">J07HQW1</strain>
    </source>
</reference>
<sequence length="140" mass="15777">MQDAEDLCSKHNHIQVQQRGVKFNKPLPLAVLIGCCVGGGVYRFLLSDWFFVSSIATIYIGIAYFILAYDFALLGEQFTFYERYDRLGYAVGVFGLSIGPLALIEYVELQESEAVGVLMWSLGMIAYFVIISNARTQQRQ</sequence>
<evidence type="ECO:0000313" key="2">
    <source>
        <dbReference type="EMBL" id="ERG92080.1"/>
    </source>
</evidence>
<dbReference type="EMBL" id="KE356560">
    <property type="protein sequence ID" value="ERG92080.1"/>
    <property type="molecule type" value="Genomic_DNA"/>
</dbReference>
<proteinExistence type="predicted"/>